<sequence>MPCEESFTYCGMERKYRATAEDLKIIERFVKDVCVRHAEEPLVKERWYGAKELADEVNGKVIQFQKVAGFELAPRTRPVSVRIGVVDVGLASITADEFDEDLAVPMLTELSVEEVNLGLPRASNLGYVRAVMGKLPVLKAQARSFATQCGPKDYYSVLGVSRNASQDDIKKAYRKQAMKWHPDRNPDKRDAAEERFKNIGEAYQTLGDESKRRQYDAFDNGSSPYGGGASTRRPTGPSAGTSGPFPGTSGPFPGSSGFARGGFPDSEGFTQGNAYYRQMSMEEAQELFKRAMGMDLDELLRSAMRDSFGNPMDSGFYRTSTQVGCVESQKRPETFRELSEFARVDSGSLLGDMGGDFWKRVQKTTSSQ</sequence>
<dbReference type="GO" id="GO:0051087">
    <property type="term" value="F:protein-folding chaperone binding"/>
    <property type="evidence" value="ECO:0007669"/>
    <property type="project" value="TreeGrafter"/>
</dbReference>
<dbReference type="SUPFAM" id="SSF46565">
    <property type="entry name" value="Chaperone J-domain"/>
    <property type="match status" value="1"/>
</dbReference>
<evidence type="ECO:0000259" key="2">
    <source>
        <dbReference type="PROSITE" id="PS50076"/>
    </source>
</evidence>
<dbReference type="AlphaFoldDB" id="C5LP31"/>
<dbReference type="GeneID" id="9040030"/>
<reference evidence="3 4" key="1">
    <citation type="submission" date="2008-07" db="EMBL/GenBank/DDBJ databases">
        <authorList>
            <person name="El-Sayed N."/>
            <person name="Caler E."/>
            <person name="Inman J."/>
            <person name="Amedeo P."/>
            <person name="Hass B."/>
            <person name="Wortman J."/>
        </authorList>
    </citation>
    <scope>NUCLEOTIDE SEQUENCE [LARGE SCALE GENOMIC DNA]</scope>
    <source>
        <strain evidence="4">ATCC 50983 / TXsc</strain>
    </source>
</reference>
<dbReference type="Pfam" id="PF00226">
    <property type="entry name" value="DnaJ"/>
    <property type="match status" value="1"/>
</dbReference>
<dbReference type="Gene3D" id="1.10.287.110">
    <property type="entry name" value="DnaJ domain"/>
    <property type="match status" value="1"/>
</dbReference>
<dbReference type="PROSITE" id="PS50076">
    <property type="entry name" value="DNAJ_2"/>
    <property type="match status" value="1"/>
</dbReference>
<feature type="domain" description="J" evidence="2">
    <location>
        <begin position="153"/>
        <end position="219"/>
    </location>
</feature>
<evidence type="ECO:0000313" key="4">
    <source>
        <dbReference type="Proteomes" id="UP000007800"/>
    </source>
</evidence>
<feature type="compositionally biased region" description="Low complexity" evidence="1">
    <location>
        <begin position="233"/>
        <end position="253"/>
    </location>
</feature>
<name>C5LP31_PERM5</name>
<dbReference type="RefSeq" id="XP_002768794.1">
    <property type="nucleotide sequence ID" value="XM_002768748.1"/>
</dbReference>
<feature type="region of interest" description="Disordered" evidence="1">
    <location>
        <begin position="204"/>
        <end position="253"/>
    </location>
</feature>
<dbReference type="Proteomes" id="UP000007800">
    <property type="component" value="Unassembled WGS sequence"/>
</dbReference>
<dbReference type="PANTHER" id="PTHR43948">
    <property type="entry name" value="DNAJ HOMOLOG SUBFAMILY B"/>
    <property type="match status" value="1"/>
</dbReference>
<dbReference type="GO" id="GO:0044183">
    <property type="term" value="F:protein folding chaperone"/>
    <property type="evidence" value="ECO:0007669"/>
    <property type="project" value="TreeGrafter"/>
</dbReference>
<dbReference type="GO" id="GO:0005634">
    <property type="term" value="C:nucleus"/>
    <property type="evidence" value="ECO:0007669"/>
    <property type="project" value="TreeGrafter"/>
</dbReference>
<dbReference type="PROSITE" id="PS00636">
    <property type="entry name" value="DNAJ_1"/>
    <property type="match status" value="1"/>
</dbReference>
<dbReference type="InterPro" id="IPR001623">
    <property type="entry name" value="DnaJ_domain"/>
</dbReference>
<dbReference type="PRINTS" id="PR00625">
    <property type="entry name" value="JDOMAIN"/>
</dbReference>
<accession>C5LP31</accession>
<dbReference type="GO" id="GO:0051082">
    <property type="term" value="F:unfolded protein binding"/>
    <property type="evidence" value="ECO:0007669"/>
    <property type="project" value="TreeGrafter"/>
</dbReference>
<dbReference type="InterPro" id="IPR036869">
    <property type="entry name" value="J_dom_sf"/>
</dbReference>
<keyword evidence="4" id="KW-1185">Reference proteome</keyword>
<protein>
    <recommendedName>
        <fullName evidence="2">J domain-containing protein</fullName>
    </recommendedName>
</protein>
<dbReference type="InterPro" id="IPR018253">
    <property type="entry name" value="DnaJ_domain_CS"/>
</dbReference>
<dbReference type="InParanoid" id="C5LP31"/>
<gene>
    <name evidence="3" type="ORF">Pmar_PMAR027018</name>
</gene>
<dbReference type="CDD" id="cd06257">
    <property type="entry name" value="DnaJ"/>
    <property type="match status" value="1"/>
</dbReference>
<dbReference type="EMBL" id="GG683959">
    <property type="protein sequence ID" value="EER01512.1"/>
    <property type="molecule type" value="Genomic_DNA"/>
</dbReference>
<dbReference type="PANTHER" id="PTHR43948:SF10">
    <property type="entry name" value="MRJ, ISOFORM E"/>
    <property type="match status" value="1"/>
</dbReference>
<evidence type="ECO:0000313" key="3">
    <source>
        <dbReference type="EMBL" id="EER01512.1"/>
    </source>
</evidence>
<organism evidence="4">
    <name type="scientific">Perkinsus marinus (strain ATCC 50983 / TXsc)</name>
    <dbReference type="NCBI Taxonomy" id="423536"/>
    <lineage>
        <taxon>Eukaryota</taxon>
        <taxon>Sar</taxon>
        <taxon>Alveolata</taxon>
        <taxon>Perkinsozoa</taxon>
        <taxon>Perkinsea</taxon>
        <taxon>Perkinsida</taxon>
        <taxon>Perkinsidae</taxon>
        <taxon>Perkinsus</taxon>
    </lineage>
</organism>
<evidence type="ECO:0000256" key="1">
    <source>
        <dbReference type="SAM" id="MobiDB-lite"/>
    </source>
</evidence>
<dbReference type="GO" id="GO:0005737">
    <property type="term" value="C:cytoplasm"/>
    <property type="evidence" value="ECO:0007669"/>
    <property type="project" value="TreeGrafter"/>
</dbReference>
<dbReference type="OrthoDB" id="441145at2759"/>
<dbReference type="SMART" id="SM00271">
    <property type="entry name" value="DnaJ"/>
    <property type="match status" value="1"/>
</dbReference>
<proteinExistence type="predicted"/>